<dbReference type="RefSeq" id="WP_128640499.1">
    <property type="nucleotide sequence ID" value="NZ_CP008947.1"/>
</dbReference>
<reference evidence="1 2" key="1">
    <citation type="submission" date="2014-07" db="EMBL/GenBank/DDBJ databases">
        <title>Genome Sequence of Rhodococcus opacus Strain R7, a Biodegrader of Mono- and Polycyclic Aromatic Hydrocarbons.</title>
        <authorList>
            <person name="Di Gennaro P."/>
            <person name="Zampolli J."/>
            <person name="Presti I."/>
            <person name="Cappelletti M."/>
            <person name="D'Ursi P."/>
            <person name="Orro A."/>
            <person name="Mezzelani A."/>
            <person name="Milanesi L."/>
        </authorList>
    </citation>
    <scope>NUCLEOTIDE SEQUENCE [LARGE SCALE GENOMIC DNA]</scope>
    <source>
        <strain evidence="1 2">R7</strain>
    </source>
</reference>
<accession>A0A076EQB6</accession>
<organism evidence="1 2">
    <name type="scientific">Rhodococcus opacus</name>
    <name type="common">Nocardia opaca</name>
    <dbReference type="NCBI Taxonomy" id="37919"/>
    <lineage>
        <taxon>Bacteria</taxon>
        <taxon>Bacillati</taxon>
        <taxon>Actinomycetota</taxon>
        <taxon>Actinomycetes</taxon>
        <taxon>Mycobacteriales</taxon>
        <taxon>Nocardiaceae</taxon>
        <taxon>Rhodococcus</taxon>
    </lineage>
</organism>
<dbReference type="InterPro" id="IPR027417">
    <property type="entry name" value="P-loop_NTPase"/>
</dbReference>
<proteinExistence type="predicted"/>
<dbReference type="AlphaFoldDB" id="A0A076EQB6"/>
<evidence type="ECO:0000313" key="1">
    <source>
        <dbReference type="EMBL" id="AII07393.1"/>
    </source>
</evidence>
<gene>
    <name evidence="1" type="ORF">EP51_23140</name>
</gene>
<dbReference type="Gene3D" id="3.40.50.300">
    <property type="entry name" value="P-loop containing nucleotide triphosphate hydrolases"/>
    <property type="match status" value="1"/>
</dbReference>
<dbReference type="eggNOG" id="COG0455">
    <property type="taxonomic scope" value="Bacteria"/>
</dbReference>
<dbReference type="EMBL" id="CP008947">
    <property type="protein sequence ID" value="AII07393.1"/>
    <property type="molecule type" value="Genomic_DNA"/>
</dbReference>
<evidence type="ECO:0000313" key="2">
    <source>
        <dbReference type="Proteomes" id="UP000028488"/>
    </source>
</evidence>
<dbReference type="Proteomes" id="UP000028488">
    <property type="component" value="Chromosome"/>
</dbReference>
<sequence>MTDPLLQALPVSTLVLGACGGAGATTTTLGLANTAAARGGAVVALDATPAGGDVAERGADAVLSVSGLEQLVASAAAGPVADDVFDGYCSRTSAGTRILNRIGNQTASEREFHTVTGSLRAQGVSAVHDLGHRLRAAYLAPLLATPSPIVLVVPCRADAFNRLRSALQSIGDTLGAPGLARTVVTVSNQDATGWQVDVDLLREYLGGQVWGIETIPYDEHLGMGIVIDHSRLAPDTRAAYERVSAAASAVAEGRPERV</sequence>
<name>A0A076EQB6_RHOOP</name>
<dbReference type="SUPFAM" id="SSF52540">
    <property type="entry name" value="P-loop containing nucleoside triphosphate hydrolases"/>
    <property type="match status" value="1"/>
</dbReference>
<protein>
    <submittedName>
        <fullName evidence="1">Uncharacterized protein</fullName>
    </submittedName>
</protein>